<keyword evidence="3" id="KW-1185">Reference proteome</keyword>
<dbReference type="InterPro" id="IPR036061">
    <property type="entry name" value="CheW-like_dom_sf"/>
</dbReference>
<dbReference type="Pfam" id="PF01584">
    <property type="entry name" value="CheW"/>
    <property type="match status" value="1"/>
</dbReference>
<feature type="domain" description="CheW-like" evidence="1">
    <location>
        <begin position="8"/>
        <end position="155"/>
    </location>
</feature>
<sequence length="160" mass="18096">MRSQPSETQSMLSFRLTSQLQAVISVNELIGLTTIQTNCIAPIPDTPPATMGIYNYRSHPVWIIDLPCLLDLTPLYLANTRQVCSIIFLRAQQQTIGFAVHQLGQMVTFKEGQLQKDYQNPGVQRLNWCINGIYTDNNVTMLSLQSSKMFDLLKNNEMTV</sequence>
<dbReference type="Gene3D" id="2.40.50.180">
    <property type="entry name" value="CheA-289, Domain 4"/>
    <property type="match status" value="1"/>
</dbReference>
<dbReference type="EMBL" id="JADOER010000003">
    <property type="protein sequence ID" value="MBT9310948.1"/>
    <property type="molecule type" value="Genomic_DNA"/>
</dbReference>
<dbReference type="Proteomes" id="UP001196661">
    <property type="component" value="Unassembled WGS sequence"/>
</dbReference>
<comment type="caution">
    <text evidence="2">The sequence shown here is derived from an EMBL/GenBank/DDBJ whole genome shotgun (WGS) entry which is preliminary data.</text>
</comment>
<proteinExistence type="predicted"/>
<dbReference type="PROSITE" id="PS50851">
    <property type="entry name" value="CHEW"/>
    <property type="match status" value="1"/>
</dbReference>
<evidence type="ECO:0000313" key="3">
    <source>
        <dbReference type="Proteomes" id="UP001196661"/>
    </source>
</evidence>
<organism evidence="2 3">
    <name type="scientific">Leptothoe kymatousa TAU-MAC 1615</name>
    <dbReference type="NCBI Taxonomy" id="2364775"/>
    <lineage>
        <taxon>Bacteria</taxon>
        <taxon>Bacillati</taxon>
        <taxon>Cyanobacteriota</taxon>
        <taxon>Cyanophyceae</taxon>
        <taxon>Nodosilineales</taxon>
        <taxon>Cymatolegaceae</taxon>
        <taxon>Leptothoe</taxon>
        <taxon>Leptothoe kymatousa</taxon>
    </lineage>
</organism>
<evidence type="ECO:0000259" key="1">
    <source>
        <dbReference type="PROSITE" id="PS50851"/>
    </source>
</evidence>
<dbReference type="InterPro" id="IPR002545">
    <property type="entry name" value="CheW-lke_dom"/>
</dbReference>
<protein>
    <submittedName>
        <fullName evidence="2">Chemotaxis protein CheW</fullName>
    </submittedName>
</protein>
<name>A0ABS5Y0D0_9CYAN</name>
<accession>A0ABS5Y0D0</accession>
<dbReference type="SUPFAM" id="SSF50341">
    <property type="entry name" value="CheW-like"/>
    <property type="match status" value="1"/>
</dbReference>
<dbReference type="RefSeq" id="WP_215616860.1">
    <property type="nucleotide sequence ID" value="NZ_JADOER010000003.1"/>
</dbReference>
<evidence type="ECO:0000313" key="2">
    <source>
        <dbReference type="EMBL" id="MBT9310948.1"/>
    </source>
</evidence>
<reference evidence="2 3" key="1">
    <citation type="journal article" date="2021" name="Mar. Drugs">
        <title>Genome Reduction and Secondary Metabolism of the Marine Sponge-Associated Cyanobacterium Leptothoe.</title>
        <authorList>
            <person name="Konstantinou D."/>
            <person name="Popin R.V."/>
            <person name="Fewer D.P."/>
            <person name="Sivonen K."/>
            <person name="Gkelis S."/>
        </authorList>
    </citation>
    <scope>NUCLEOTIDE SEQUENCE [LARGE SCALE GENOMIC DNA]</scope>
    <source>
        <strain evidence="2 3">TAU-MAC 1615</strain>
    </source>
</reference>
<gene>
    <name evidence="2" type="ORF">IXB28_01910</name>
</gene>